<sequence length="92" mass="10309">MRGVGASMDRAGVERNRMITTAPAWSSWAPDHWWRAEEESARGGRLPVACGTRTASLIENPRISRNEKKRKASLAARRRLDRSGPTRHSGVR</sequence>
<feature type="region of interest" description="Disordered" evidence="1">
    <location>
        <begin position="57"/>
        <end position="92"/>
    </location>
</feature>
<gene>
    <name evidence="2" type="ORF">NDU88_006075</name>
</gene>
<evidence type="ECO:0000313" key="3">
    <source>
        <dbReference type="Proteomes" id="UP001066276"/>
    </source>
</evidence>
<organism evidence="2 3">
    <name type="scientific">Pleurodeles waltl</name>
    <name type="common">Iberian ribbed newt</name>
    <dbReference type="NCBI Taxonomy" id="8319"/>
    <lineage>
        <taxon>Eukaryota</taxon>
        <taxon>Metazoa</taxon>
        <taxon>Chordata</taxon>
        <taxon>Craniata</taxon>
        <taxon>Vertebrata</taxon>
        <taxon>Euteleostomi</taxon>
        <taxon>Amphibia</taxon>
        <taxon>Batrachia</taxon>
        <taxon>Caudata</taxon>
        <taxon>Salamandroidea</taxon>
        <taxon>Salamandridae</taxon>
        <taxon>Pleurodelinae</taxon>
        <taxon>Pleurodeles</taxon>
    </lineage>
</organism>
<keyword evidence="3" id="KW-1185">Reference proteome</keyword>
<feature type="compositionally biased region" description="Basic residues" evidence="1">
    <location>
        <begin position="67"/>
        <end position="80"/>
    </location>
</feature>
<accession>A0AAV7MLA1</accession>
<dbReference type="EMBL" id="JANPWB010000014">
    <property type="protein sequence ID" value="KAJ1101000.1"/>
    <property type="molecule type" value="Genomic_DNA"/>
</dbReference>
<dbReference type="Proteomes" id="UP001066276">
    <property type="component" value="Chromosome 10"/>
</dbReference>
<comment type="caution">
    <text evidence="2">The sequence shown here is derived from an EMBL/GenBank/DDBJ whole genome shotgun (WGS) entry which is preliminary data.</text>
</comment>
<proteinExistence type="predicted"/>
<reference evidence="2" key="1">
    <citation type="journal article" date="2022" name="bioRxiv">
        <title>Sequencing and chromosome-scale assembly of the giantPleurodeles waltlgenome.</title>
        <authorList>
            <person name="Brown T."/>
            <person name="Elewa A."/>
            <person name="Iarovenko S."/>
            <person name="Subramanian E."/>
            <person name="Araus A.J."/>
            <person name="Petzold A."/>
            <person name="Susuki M."/>
            <person name="Suzuki K.-i.T."/>
            <person name="Hayashi T."/>
            <person name="Toyoda A."/>
            <person name="Oliveira C."/>
            <person name="Osipova E."/>
            <person name="Leigh N.D."/>
            <person name="Simon A."/>
            <person name="Yun M.H."/>
        </authorList>
    </citation>
    <scope>NUCLEOTIDE SEQUENCE</scope>
    <source>
        <strain evidence="2">20211129_DDA</strain>
        <tissue evidence="2">Liver</tissue>
    </source>
</reference>
<protein>
    <submittedName>
        <fullName evidence="2">Uncharacterized protein</fullName>
    </submittedName>
</protein>
<name>A0AAV7MLA1_PLEWA</name>
<dbReference type="AlphaFoldDB" id="A0AAV7MLA1"/>
<evidence type="ECO:0000256" key="1">
    <source>
        <dbReference type="SAM" id="MobiDB-lite"/>
    </source>
</evidence>
<evidence type="ECO:0000313" key="2">
    <source>
        <dbReference type="EMBL" id="KAJ1101000.1"/>
    </source>
</evidence>